<proteinExistence type="inferred from homology"/>
<dbReference type="Pfam" id="PF10881">
    <property type="entry name" value="DUF2726"/>
    <property type="match status" value="1"/>
</dbReference>
<dbReference type="InterPro" id="IPR047187">
    <property type="entry name" value="SF1_C_Upf1"/>
</dbReference>
<dbReference type="Gene3D" id="3.40.50.300">
    <property type="entry name" value="P-loop containing nucleotide triphosphate hydrolases"/>
    <property type="match status" value="2"/>
</dbReference>
<dbReference type="Pfam" id="PF13086">
    <property type="entry name" value="AAA_11"/>
    <property type="match status" value="1"/>
</dbReference>
<evidence type="ECO:0000259" key="7">
    <source>
        <dbReference type="Pfam" id="PF13086"/>
    </source>
</evidence>
<dbReference type="InterPro" id="IPR041677">
    <property type="entry name" value="DNA2/NAM7_AAA_11"/>
</dbReference>
<name>A0A7C5HF80_9CHLB</name>
<dbReference type="Gene3D" id="3.40.960.10">
    <property type="entry name" value="VSR Endonuclease"/>
    <property type="match status" value="1"/>
</dbReference>
<comment type="similarity">
    <text evidence="1">Belongs to the DNA2/NAM7 helicase family.</text>
</comment>
<accession>A0A7C5HF80</accession>
<feature type="domain" description="DNA2/NAM7 helicase-like C-terminal" evidence="8">
    <location>
        <begin position="287"/>
        <end position="447"/>
    </location>
</feature>
<dbReference type="GO" id="GO:0016787">
    <property type="term" value="F:hydrolase activity"/>
    <property type="evidence" value="ECO:0007669"/>
    <property type="project" value="UniProtKB-KW"/>
</dbReference>
<evidence type="ECO:0000256" key="3">
    <source>
        <dbReference type="ARBA" id="ARBA00022801"/>
    </source>
</evidence>
<dbReference type="PANTHER" id="PTHR43788:SF8">
    <property type="entry name" value="DNA-BINDING PROTEIN SMUBP-2"/>
    <property type="match status" value="1"/>
</dbReference>
<dbReference type="PANTHER" id="PTHR43788">
    <property type="entry name" value="DNA2/NAM7 HELICASE FAMILY MEMBER"/>
    <property type="match status" value="1"/>
</dbReference>
<dbReference type="InterPro" id="IPR050534">
    <property type="entry name" value="Coronavir_polyprotein_1ab"/>
</dbReference>
<dbReference type="SUPFAM" id="SSF52540">
    <property type="entry name" value="P-loop containing nucleoside triphosphate hydrolases"/>
    <property type="match status" value="1"/>
</dbReference>
<dbReference type="Pfam" id="PF13087">
    <property type="entry name" value="AAA_12"/>
    <property type="match status" value="1"/>
</dbReference>
<keyword evidence="5" id="KW-0067">ATP-binding</keyword>
<evidence type="ECO:0000259" key="8">
    <source>
        <dbReference type="Pfam" id="PF13087"/>
    </source>
</evidence>
<protein>
    <submittedName>
        <fullName evidence="9">DUF2726 domain-containing protein</fullName>
    </submittedName>
</protein>
<evidence type="ECO:0000256" key="5">
    <source>
        <dbReference type="ARBA" id="ARBA00022840"/>
    </source>
</evidence>
<evidence type="ECO:0000256" key="1">
    <source>
        <dbReference type="ARBA" id="ARBA00007913"/>
    </source>
</evidence>
<sequence>EILRLNSQLDKAFAEQNHLAVVIEQFDALRLEMVHFEQFYEEIRGRSLKATEGVFKPKASAKKLLNYWLVCEEKMKRQAAARLSSGNRAGFLEKIRLLLRFGLAGRALFALNVEERIALLQRAYYLRSVADLEARRKSLEKSLAGFRFEERLERLTELSMQLLKHRLAGNYNNRARKRFELDDLRRQPKAFLDEYPVILSTTFSVITSLEAGYLFDCVIVDEASQVDLLSGVLAMGCARKLVVVGDPMQLPNVLTSQDIKRAEEVALLYEVPEYCRFERHSLLSAVRAAFPELPETMLREHYRCHPKIIQFCNRKFYGGELLVMTRDLGEPDVLKATVTVEGRHARGTINQRQIDEITQQVLPELRPINPDDIGIVSPFRKQADRMQSTFGLDELEVDTVHKYQGREKRVIVISTVANDANEFVDNPNLLNVAVSRAQERLWLVASKEMAEGRGNVADLVRYIRYNNGEVLSGKVRSVFDLLYQDYDAVRREVLKKGKRVSRYDSENLVHGVIESVLQEKQGLGVVFQLPLSMLVRNIDGLSPDEAAYATHPWTHVDFVIYRTIDKSPLLAVEVDGYAFHREGSRQAERDALKDAVLAKCGLSLLRLSTVGSNEGDRIRMKLEEVVTG</sequence>
<reference evidence="9" key="1">
    <citation type="journal article" date="2020" name="mSystems">
        <title>Genome- and Community-Level Interaction Insights into Carbon Utilization and Element Cycling Functions of Hydrothermarchaeota in Hydrothermal Sediment.</title>
        <authorList>
            <person name="Zhou Z."/>
            <person name="Liu Y."/>
            <person name="Xu W."/>
            <person name="Pan J."/>
            <person name="Luo Z.H."/>
            <person name="Li M."/>
        </authorList>
    </citation>
    <scope>NUCLEOTIDE SEQUENCE [LARGE SCALE GENOMIC DNA]</scope>
    <source>
        <strain evidence="9">HyVt-628</strain>
    </source>
</reference>
<keyword evidence="2" id="KW-0547">Nucleotide-binding</keyword>
<gene>
    <name evidence="9" type="ORF">ENL01_01325</name>
</gene>
<evidence type="ECO:0000256" key="2">
    <source>
        <dbReference type="ARBA" id="ARBA00022741"/>
    </source>
</evidence>
<feature type="domain" description="DNA2/NAM7 helicase helicase" evidence="7">
    <location>
        <begin position="136"/>
        <end position="256"/>
    </location>
</feature>
<evidence type="ECO:0000259" key="6">
    <source>
        <dbReference type="Pfam" id="PF10881"/>
    </source>
</evidence>
<keyword evidence="4" id="KW-0347">Helicase</keyword>
<dbReference type="GO" id="GO:0005524">
    <property type="term" value="F:ATP binding"/>
    <property type="evidence" value="ECO:0007669"/>
    <property type="project" value="UniProtKB-KW"/>
</dbReference>
<feature type="non-terminal residue" evidence="9">
    <location>
        <position position="1"/>
    </location>
</feature>
<organism evidence="9">
    <name type="scientific">Chlorobaculum parvum</name>
    <dbReference type="NCBI Taxonomy" id="274539"/>
    <lineage>
        <taxon>Bacteria</taxon>
        <taxon>Pseudomonadati</taxon>
        <taxon>Chlorobiota</taxon>
        <taxon>Chlorobiia</taxon>
        <taxon>Chlorobiales</taxon>
        <taxon>Chlorobiaceae</taxon>
        <taxon>Chlorobaculum</taxon>
    </lineage>
</organism>
<comment type="caution">
    <text evidence="9">The sequence shown here is derived from an EMBL/GenBank/DDBJ whole genome shotgun (WGS) entry which is preliminary data.</text>
</comment>
<dbReference type="CDD" id="cd18808">
    <property type="entry name" value="SF1_C_Upf1"/>
    <property type="match status" value="1"/>
</dbReference>
<dbReference type="CDD" id="cd17934">
    <property type="entry name" value="DEXXQc_Upf1-like"/>
    <property type="match status" value="1"/>
</dbReference>
<dbReference type="InterPro" id="IPR024402">
    <property type="entry name" value="DUF2726"/>
</dbReference>
<evidence type="ECO:0000256" key="4">
    <source>
        <dbReference type="ARBA" id="ARBA00022806"/>
    </source>
</evidence>
<dbReference type="AlphaFoldDB" id="A0A7C5HF80"/>
<dbReference type="InterPro" id="IPR027417">
    <property type="entry name" value="P-loop_NTPase"/>
</dbReference>
<feature type="domain" description="DUF2726" evidence="6">
    <location>
        <begin position="504"/>
        <end position="624"/>
    </location>
</feature>
<dbReference type="Proteomes" id="UP000886059">
    <property type="component" value="Unassembled WGS sequence"/>
</dbReference>
<dbReference type="GO" id="GO:0043139">
    <property type="term" value="F:5'-3' DNA helicase activity"/>
    <property type="evidence" value="ECO:0007669"/>
    <property type="project" value="TreeGrafter"/>
</dbReference>
<evidence type="ECO:0000313" key="9">
    <source>
        <dbReference type="EMBL" id="HHE07556.1"/>
    </source>
</evidence>
<dbReference type="EMBL" id="DRSK01000081">
    <property type="protein sequence ID" value="HHE07556.1"/>
    <property type="molecule type" value="Genomic_DNA"/>
</dbReference>
<dbReference type="InterPro" id="IPR041679">
    <property type="entry name" value="DNA2/NAM7-like_C"/>
</dbReference>
<keyword evidence="3" id="KW-0378">Hydrolase</keyword>